<dbReference type="EMBL" id="JAOQAZ010000004">
    <property type="protein sequence ID" value="KAJ4266985.1"/>
    <property type="molecule type" value="Genomic_DNA"/>
</dbReference>
<gene>
    <name evidence="2" type="ORF">NW762_003083</name>
</gene>
<reference evidence="2" key="1">
    <citation type="submission" date="2022-09" db="EMBL/GenBank/DDBJ databases">
        <title>Fusarium specimens isolated from Avocado Roots.</title>
        <authorList>
            <person name="Stajich J."/>
            <person name="Roper C."/>
            <person name="Heimlech-Rivalta G."/>
        </authorList>
    </citation>
    <scope>NUCLEOTIDE SEQUENCE</scope>
    <source>
        <strain evidence="2">CF00136</strain>
    </source>
</reference>
<evidence type="ECO:0000313" key="3">
    <source>
        <dbReference type="Proteomes" id="UP001152049"/>
    </source>
</evidence>
<evidence type="ECO:0000256" key="1">
    <source>
        <dbReference type="SAM" id="MobiDB-lite"/>
    </source>
</evidence>
<evidence type="ECO:0000313" key="2">
    <source>
        <dbReference type="EMBL" id="KAJ4266985.1"/>
    </source>
</evidence>
<dbReference type="OrthoDB" id="10368217at2759"/>
<proteinExistence type="predicted"/>
<accession>A0A9W8SA26</accession>
<name>A0A9W8SA26_9HYPO</name>
<feature type="compositionally biased region" description="Basic and acidic residues" evidence="1">
    <location>
        <begin position="9"/>
        <end position="34"/>
    </location>
</feature>
<protein>
    <submittedName>
        <fullName evidence="2">Uncharacterized protein</fullName>
    </submittedName>
</protein>
<organism evidence="2 3">
    <name type="scientific">Fusarium torreyae</name>
    <dbReference type="NCBI Taxonomy" id="1237075"/>
    <lineage>
        <taxon>Eukaryota</taxon>
        <taxon>Fungi</taxon>
        <taxon>Dikarya</taxon>
        <taxon>Ascomycota</taxon>
        <taxon>Pezizomycotina</taxon>
        <taxon>Sordariomycetes</taxon>
        <taxon>Hypocreomycetidae</taxon>
        <taxon>Hypocreales</taxon>
        <taxon>Nectriaceae</taxon>
        <taxon>Fusarium</taxon>
    </lineage>
</organism>
<dbReference type="Proteomes" id="UP001152049">
    <property type="component" value="Unassembled WGS sequence"/>
</dbReference>
<comment type="caution">
    <text evidence="2">The sequence shown here is derived from an EMBL/GenBank/DDBJ whole genome shotgun (WGS) entry which is preliminary data.</text>
</comment>
<feature type="region of interest" description="Disordered" evidence="1">
    <location>
        <begin position="1"/>
        <end position="42"/>
    </location>
</feature>
<dbReference type="AlphaFoldDB" id="A0A9W8SA26"/>
<keyword evidence="3" id="KW-1185">Reference proteome</keyword>
<sequence>MLLESRTSVSDHDGPVHPRANVTEDVHDRPHENSPDFSDTVSHLRHDHDISNLSLGIEAPSQGLSPQHILGSSPSSWLNIINGDVTGQQVAETLLQLRNRQAPDASVVSHIIAMDHTAIPTLLAADNAEKNGVDLSYNADLYNYDTGNFSPFNMSDLIDYEDE</sequence>